<gene>
    <name evidence="2" type="ORF">SAMN04488108_3979</name>
</gene>
<evidence type="ECO:0008006" key="4">
    <source>
        <dbReference type="Google" id="ProtNLM"/>
    </source>
</evidence>
<dbReference type="Proteomes" id="UP000184609">
    <property type="component" value="Unassembled WGS sequence"/>
</dbReference>
<dbReference type="AlphaFoldDB" id="A0A1M7ZK71"/>
<feature type="chain" id="PRO_5013088177" description="Outer membrane protein beta-barrel domain-containing protein" evidence="1">
    <location>
        <begin position="23"/>
        <end position="192"/>
    </location>
</feature>
<accession>A0A1M7ZK71</accession>
<dbReference type="EMBL" id="FRXN01000007">
    <property type="protein sequence ID" value="SHO65310.1"/>
    <property type="molecule type" value="Genomic_DNA"/>
</dbReference>
<sequence length="192" mass="21457">MKKTFLIAASFFLALSISIAQSSLRVGTHVEISSALVDQSETYGGASLDLQKYRVLGLNFSKSWNEKWELHTGIYSAKADHIITPAPGLDLPVRTEDFSLLSIPVLGSYSFLPFGFVTAGPVFDFQLSDSDYLNQSGIGYQIGVGGKYQVDRIRFALIPNFKRHGVILYDFPSRKRNVMEFGLRFEVAYQIK</sequence>
<reference evidence="3" key="1">
    <citation type="submission" date="2016-12" db="EMBL/GenBank/DDBJ databases">
        <authorList>
            <person name="Varghese N."/>
            <person name="Submissions S."/>
        </authorList>
    </citation>
    <scope>NUCLEOTIDE SEQUENCE [LARGE SCALE GENOMIC DNA]</scope>
    <source>
        <strain evidence="3">DSM 25035</strain>
    </source>
</reference>
<name>A0A1M7ZK71_9BACT</name>
<proteinExistence type="predicted"/>
<feature type="signal peptide" evidence="1">
    <location>
        <begin position="1"/>
        <end position="22"/>
    </location>
</feature>
<keyword evidence="1" id="KW-0732">Signal</keyword>
<protein>
    <recommendedName>
        <fullName evidence="4">Outer membrane protein beta-barrel domain-containing protein</fullName>
    </recommendedName>
</protein>
<dbReference type="STRING" id="1073327.SAMN04488108_3979"/>
<dbReference type="OrthoDB" id="980939at2"/>
<evidence type="ECO:0000256" key="1">
    <source>
        <dbReference type="SAM" id="SignalP"/>
    </source>
</evidence>
<evidence type="ECO:0000313" key="3">
    <source>
        <dbReference type="Proteomes" id="UP000184609"/>
    </source>
</evidence>
<organism evidence="2 3">
    <name type="scientific">Algoriphagus zhangzhouensis</name>
    <dbReference type="NCBI Taxonomy" id="1073327"/>
    <lineage>
        <taxon>Bacteria</taxon>
        <taxon>Pseudomonadati</taxon>
        <taxon>Bacteroidota</taxon>
        <taxon>Cytophagia</taxon>
        <taxon>Cytophagales</taxon>
        <taxon>Cyclobacteriaceae</taxon>
        <taxon>Algoriphagus</taxon>
    </lineage>
</organism>
<evidence type="ECO:0000313" key="2">
    <source>
        <dbReference type="EMBL" id="SHO65310.1"/>
    </source>
</evidence>
<dbReference type="RefSeq" id="WP_073573579.1">
    <property type="nucleotide sequence ID" value="NZ_FRXN01000007.1"/>
</dbReference>
<keyword evidence="3" id="KW-1185">Reference proteome</keyword>